<sequence>MPQFYQYGFVEPNRRTADPPNIPSEPILYQYIPAGQRPADPPAPTPPRNDAPAPATIHMTQQIYTTGAIGGQQQAQVQFVPPAQQTYQSPGPMAPAAQAHPGAVPWQGATRAEIDAQNIAIAKATGATRPQSLVPYKPAEGQQWWCREVDGTYTLRTTNDIMENLQPGKWIYSSTGFPYFVRQPAPA</sequence>
<reference evidence="3" key="2">
    <citation type="journal article" date="2010" name="Genome Res.">
        <title>Population genomic sequencing of Coccidioides fungi reveals recent hybridization and transposon control.</title>
        <authorList>
            <person name="Neafsey D.E."/>
            <person name="Barker B.M."/>
            <person name="Sharpton T.J."/>
            <person name="Stajich J.E."/>
            <person name="Park D.J."/>
            <person name="Whiston E."/>
            <person name="Hung C.-Y."/>
            <person name="McMahan C."/>
            <person name="White J."/>
            <person name="Sykes S."/>
            <person name="Heiman D."/>
            <person name="Young S."/>
            <person name="Zeng Q."/>
            <person name="Abouelleil A."/>
            <person name="Aftuck L."/>
            <person name="Bessette D."/>
            <person name="Brown A."/>
            <person name="FitzGerald M."/>
            <person name="Lui A."/>
            <person name="Macdonald J.P."/>
            <person name="Priest M."/>
            <person name="Orbach M.J."/>
            <person name="Galgiani J.N."/>
            <person name="Kirkland T.N."/>
            <person name="Cole G.T."/>
            <person name="Birren B.W."/>
            <person name="Henn M.R."/>
            <person name="Taylor J.W."/>
            <person name="Rounsley S.D."/>
        </authorList>
    </citation>
    <scope>GENOME REANNOTATION</scope>
    <source>
        <strain evidence="3">RS</strain>
    </source>
</reference>
<evidence type="ECO:0000313" key="2">
    <source>
        <dbReference type="EMBL" id="EAS31027.3"/>
    </source>
</evidence>
<dbReference type="InParanoid" id="J3K897"/>
<protein>
    <submittedName>
        <fullName evidence="2">Uncharacterized protein</fullName>
    </submittedName>
</protein>
<dbReference type="AlphaFoldDB" id="J3K897"/>
<dbReference type="KEGG" id="cim:CIMG_06506"/>
<reference evidence="3" key="1">
    <citation type="journal article" date="2009" name="Genome Res.">
        <title>Comparative genomic analyses of the human fungal pathogens Coccidioides and their relatives.</title>
        <authorList>
            <person name="Sharpton T.J."/>
            <person name="Stajich J.E."/>
            <person name="Rounsley S.D."/>
            <person name="Gardner M.J."/>
            <person name="Wortman J.R."/>
            <person name="Jordar V.S."/>
            <person name="Maiti R."/>
            <person name="Kodira C.D."/>
            <person name="Neafsey D.E."/>
            <person name="Zeng Q."/>
            <person name="Hung C.-Y."/>
            <person name="McMahan C."/>
            <person name="Muszewska A."/>
            <person name="Grynberg M."/>
            <person name="Mandel M.A."/>
            <person name="Kellner E.M."/>
            <person name="Barker B.M."/>
            <person name="Galgiani J.N."/>
            <person name="Orbach M.J."/>
            <person name="Kirkland T.N."/>
            <person name="Cole G.T."/>
            <person name="Henn M.R."/>
            <person name="Birren B.W."/>
            <person name="Taylor J.W."/>
        </authorList>
    </citation>
    <scope>NUCLEOTIDE SEQUENCE [LARGE SCALE GENOMIC DNA]</scope>
    <source>
        <strain evidence="3">RS</strain>
    </source>
</reference>
<dbReference type="OrthoDB" id="5194044at2759"/>
<dbReference type="Proteomes" id="UP000001261">
    <property type="component" value="Unassembled WGS sequence"/>
</dbReference>
<dbReference type="GeneID" id="4562172"/>
<dbReference type="VEuPathDB" id="FungiDB:CIMG_06506"/>
<dbReference type="OMA" id="TNDIMEN"/>
<dbReference type="STRING" id="246410.J3K897"/>
<proteinExistence type="predicted"/>
<name>J3K897_COCIM</name>
<gene>
    <name evidence="2" type="ORF">CIMG_06506</name>
</gene>
<evidence type="ECO:0000256" key="1">
    <source>
        <dbReference type="SAM" id="MobiDB-lite"/>
    </source>
</evidence>
<keyword evidence="3" id="KW-1185">Reference proteome</keyword>
<dbReference type="EMBL" id="GG704912">
    <property type="protein sequence ID" value="EAS31027.3"/>
    <property type="molecule type" value="Genomic_DNA"/>
</dbReference>
<feature type="region of interest" description="Disordered" evidence="1">
    <location>
        <begin position="34"/>
        <end position="53"/>
    </location>
</feature>
<feature type="compositionally biased region" description="Pro residues" evidence="1">
    <location>
        <begin position="39"/>
        <end position="49"/>
    </location>
</feature>
<organism evidence="2 3">
    <name type="scientific">Coccidioides immitis (strain RS)</name>
    <name type="common">Valley fever fungus</name>
    <dbReference type="NCBI Taxonomy" id="246410"/>
    <lineage>
        <taxon>Eukaryota</taxon>
        <taxon>Fungi</taxon>
        <taxon>Dikarya</taxon>
        <taxon>Ascomycota</taxon>
        <taxon>Pezizomycotina</taxon>
        <taxon>Eurotiomycetes</taxon>
        <taxon>Eurotiomycetidae</taxon>
        <taxon>Onygenales</taxon>
        <taxon>Onygenaceae</taxon>
        <taxon>Coccidioides</taxon>
    </lineage>
</organism>
<evidence type="ECO:0000313" key="3">
    <source>
        <dbReference type="Proteomes" id="UP000001261"/>
    </source>
</evidence>
<accession>J3K897</accession>
<dbReference type="RefSeq" id="XP_001242610.1">
    <property type="nucleotide sequence ID" value="XM_001242609.1"/>
</dbReference>